<feature type="coiled-coil region" evidence="1">
    <location>
        <begin position="40"/>
        <end position="70"/>
    </location>
</feature>
<keyword evidence="3" id="KW-1185">Reference proteome</keyword>
<keyword evidence="1" id="KW-0175">Coiled coil</keyword>
<name>A0ABR7N1C7_9FIRM</name>
<reference evidence="2 3" key="1">
    <citation type="submission" date="2020-08" db="EMBL/GenBank/DDBJ databases">
        <title>Genome public.</title>
        <authorList>
            <person name="Liu C."/>
            <person name="Sun Q."/>
        </authorList>
    </citation>
    <scope>NUCLEOTIDE SEQUENCE [LARGE SCALE GENOMIC DNA]</scope>
    <source>
        <strain evidence="2 3">NSJ-37</strain>
    </source>
</reference>
<protein>
    <submittedName>
        <fullName evidence="2">Septum formation initiator family protein</fullName>
    </submittedName>
</protein>
<proteinExistence type="predicted"/>
<sequence>MARRRRKKKLSPFTVVGVIVLCCVLCGTFTYKTITLKAESAKYSAQISELKKEKKKLNEQKAEIKDYESYAKTKEYTEEVARDKLGLVYPNEIIFEPNDK</sequence>
<evidence type="ECO:0000313" key="3">
    <source>
        <dbReference type="Proteomes" id="UP000606193"/>
    </source>
</evidence>
<dbReference type="EMBL" id="JACRSX010000007">
    <property type="protein sequence ID" value="MBC8562441.1"/>
    <property type="molecule type" value="Genomic_DNA"/>
</dbReference>
<dbReference type="RefSeq" id="WP_022464994.1">
    <property type="nucleotide sequence ID" value="NZ_JACRSX010000007.1"/>
</dbReference>
<accession>A0ABR7N1C7</accession>
<comment type="caution">
    <text evidence="2">The sequence shown here is derived from an EMBL/GenBank/DDBJ whole genome shotgun (WGS) entry which is preliminary data.</text>
</comment>
<gene>
    <name evidence="2" type="ORF">H8704_07340</name>
</gene>
<dbReference type="InterPro" id="IPR007060">
    <property type="entry name" value="FtsL/DivIC"/>
</dbReference>
<evidence type="ECO:0000256" key="1">
    <source>
        <dbReference type="SAM" id="Coils"/>
    </source>
</evidence>
<dbReference type="Pfam" id="PF04977">
    <property type="entry name" value="DivIC"/>
    <property type="match status" value="1"/>
</dbReference>
<evidence type="ECO:0000313" key="2">
    <source>
        <dbReference type="EMBL" id="MBC8562441.1"/>
    </source>
</evidence>
<dbReference type="Proteomes" id="UP000606193">
    <property type="component" value="Unassembled WGS sequence"/>
</dbReference>
<organism evidence="2 3">
    <name type="scientific">Jutongia huaianensis</name>
    <dbReference type="NCBI Taxonomy" id="2763668"/>
    <lineage>
        <taxon>Bacteria</taxon>
        <taxon>Bacillati</taxon>
        <taxon>Bacillota</taxon>
        <taxon>Clostridia</taxon>
        <taxon>Lachnospirales</taxon>
        <taxon>Lachnospiraceae</taxon>
        <taxon>Jutongia</taxon>
    </lineage>
</organism>